<dbReference type="PANTHER" id="PTHR43798:SF33">
    <property type="entry name" value="HYDROLASE, PUTATIVE (AFU_ORTHOLOGUE AFUA_2G14860)-RELATED"/>
    <property type="match status" value="1"/>
</dbReference>
<dbReference type="PANTHER" id="PTHR43798">
    <property type="entry name" value="MONOACYLGLYCEROL LIPASE"/>
    <property type="match status" value="1"/>
</dbReference>
<feature type="domain" description="AB hydrolase-1" evidence="1">
    <location>
        <begin position="28"/>
        <end position="275"/>
    </location>
</feature>
<proteinExistence type="predicted"/>
<organism evidence="2 3">
    <name type="scientific">Herbidospora galbida</name>
    <dbReference type="NCBI Taxonomy" id="2575442"/>
    <lineage>
        <taxon>Bacteria</taxon>
        <taxon>Bacillati</taxon>
        <taxon>Actinomycetota</taxon>
        <taxon>Actinomycetes</taxon>
        <taxon>Streptosporangiales</taxon>
        <taxon>Streptosporangiaceae</taxon>
        <taxon>Herbidospora</taxon>
    </lineage>
</organism>
<dbReference type="Proteomes" id="UP000308705">
    <property type="component" value="Unassembled WGS sequence"/>
</dbReference>
<keyword evidence="3" id="KW-1185">Reference proteome</keyword>
<comment type="caution">
    <text evidence="2">The sequence shown here is derived from an EMBL/GenBank/DDBJ whole genome shotgun (WGS) entry which is preliminary data.</text>
</comment>
<dbReference type="InterPro" id="IPR000073">
    <property type="entry name" value="AB_hydrolase_1"/>
</dbReference>
<dbReference type="SUPFAM" id="SSF53474">
    <property type="entry name" value="alpha/beta-Hydrolases"/>
    <property type="match status" value="1"/>
</dbReference>
<dbReference type="EMBL" id="SZQA01000017">
    <property type="protein sequence ID" value="TKK87155.1"/>
    <property type="molecule type" value="Genomic_DNA"/>
</dbReference>
<reference evidence="2 3" key="1">
    <citation type="submission" date="2019-04" db="EMBL/GenBank/DDBJ databases">
        <title>Herbidospora sp. NEAU-GS14.nov., a novel actinomycete isolated from soil.</title>
        <authorList>
            <person name="Han L."/>
        </authorList>
    </citation>
    <scope>NUCLEOTIDE SEQUENCE [LARGE SCALE GENOMIC DNA]</scope>
    <source>
        <strain evidence="2 3">NEAU-GS14</strain>
    </source>
</reference>
<evidence type="ECO:0000259" key="1">
    <source>
        <dbReference type="Pfam" id="PF00561"/>
    </source>
</evidence>
<dbReference type="AlphaFoldDB" id="A0A4U3MDA1"/>
<dbReference type="InterPro" id="IPR029058">
    <property type="entry name" value="AB_hydrolase_fold"/>
</dbReference>
<gene>
    <name evidence="2" type="ORF">FDA94_18735</name>
</gene>
<dbReference type="Gene3D" id="3.40.50.1820">
    <property type="entry name" value="alpha/beta hydrolase"/>
    <property type="match status" value="1"/>
</dbReference>
<name>A0A4U3MDA1_9ACTN</name>
<evidence type="ECO:0000313" key="2">
    <source>
        <dbReference type="EMBL" id="TKK87155.1"/>
    </source>
</evidence>
<protein>
    <submittedName>
        <fullName evidence="2">Alpha/beta hydrolase</fullName>
    </submittedName>
</protein>
<evidence type="ECO:0000313" key="3">
    <source>
        <dbReference type="Proteomes" id="UP000308705"/>
    </source>
</evidence>
<dbReference type="Pfam" id="PF00561">
    <property type="entry name" value="Abhydrolase_1"/>
    <property type="match status" value="1"/>
</dbReference>
<dbReference type="GO" id="GO:0016020">
    <property type="term" value="C:membrane"/>
    <property type="evidence" value="ECO:0007669"/>
    <property type="project" value="TreeGrafter"/>
</dbReference>
<dbReference type="GO" id="GO:0016787">
    <property type="term" value="F:hydrolase activity"/>
    <property type="evidence" value="ECO:0007669"/>
    <property type="project" value="UniProtKB-KW"/>
</dbReference>
<dbReference type="OrthoDB" id="9804723at2"/>
<sequence>MTMTLVQGTHEITVDGVRQVFHVAGAGPVCLVHSGGPGIEWRYLRLPALEEHLTMVYLEPIGTGSSGRLDDPRDYRIDTYARFVHGVVEHLDVPSVFLLGHSHGGFVVQRYALDHPGRVAGAILYSTSPVTGEEFWNDAMARIAAFPERLPHRPAAAEIPAAFQRALAAQDDEAYTTSLREILPAYFADYWTREQDLEPLRAALRAWIDPMRGEEPAPFDVRGELRSLVVPVLIISGVHDFFGGTRWARLAQELIPGSRLAVLEESGHMGHLEQPEEFTRVIAGFAVAGADVSAGRTAR</sequence>
<dbReference type="InterPro" id="IPR050266">
    <property type="entry name" value="AB_hydrolase_sf"/>
</dbReference>
<accession>A0A4U3MDA1</accession>
<keyword evidence="2" id="KW-0378">Hydrolase</keyword>